<feature type="transmembrane region" description="Helical" evidence="2">
    <location>
        <begin position="170"/>
        <end position="196"/>
    </location>
</feature>
<organism evidence="3 4">
    <name type="scientific">Streblomastix strix</name>
    <dbReference type="NCBI Taxonomy" id="222440"/>
    <lineage>
        <taxon>Eukaryota</taxon>
        <taxon>Metamonada</taxon>
        <taxon>Preaxostyla</taxon>
        <taxon>Oxymonadida</taxon>
        <taxon>Streblomastigidae</taxon>
        <taxon>Streblomastix</taxon>
    </lineage>
</organism>
<proteinExistence type="predicted"/>
<comment type="caution">
    <text evidence="3">The sequence shown here is derived from an EMBL/GenBank/DDBJ whole genome shotgun (WGS) entry which is preliminary data.</text>
</comment>
<keyword evidence="2" id="KW-0472">Membrane</keyword>
<evidence type="ECO:0000313" key="4">
    <source>
        <dbReference type="Proteomes" id="UP000324800"/>
    </source>
</evidence>
<keyword evidence="1" id="KW-0175">Coiled coil</keyword>
<dbReference type="EMBL" id="SNRW01040650">
    <property type="protein sequence ID" value="KAA6342394.1"/>
    <property type="molecule type" value="Genomic_DNA"/>
</dbReference>
<feature type="non-terminal residue" evidence="3">
    <location>
        <position position="1"/>
    </location>
</feature>
<name>A0A5J4S8E7_9EUKA</name>
<reference evidence="3 4" key="1">
    <citation type="submission" date="2019-03" db="EMBL/GenBank/DDBJ databases">
        <title>Single cell metagenomics reveals metabolic interactions within the superorganism composed of flagellate Streblomastix strix and complex community of Bacteroidetes bacteria on its surface.</title>
        <authorList>
            <person name="Treitli S.C."/>
            <person name="Kolisko M."/>
            <person name="Husnik F."/>
            <person name="Keeling P."/>
            <person name="Hampl V."/>
        </authorList>
    </citation>
    <scope>NUCLEOTIDE SEQUENCE [LARGE SCALE GENOMIC DNA]</scope>
    <source>
        <strain evidence="3">ST1C</strain>
    </source>
</reference>
<feature type="coiled-coil region" evidence="1">
    <location>
        <begin position="205"/>
        <end position="232"/>
    </location>
</feature>
<keyword evidence="2" id="KW-1133">Transmembrane helix</keyword>
<sequence>SSSIFKALQEDGSVGATSRNKWVIADGATCQIKGTLSERQTLLFSPIIGSIKAVGNEEKTGITIDLKGSSLYNCGKIVLQVSNTKSSFNDDDATSKQYKLEEIATVWDSLSSVTASIAEDDVVKKGNKLIISVLVQSTDGSLIEAEKSEGGFSQAEVKGFEKDGLSTGQLIAIIVIGVVVFIVLILIFSFCCFLCVQCVKASNQKKKSSRQIENRQDELNRSRKDLELVEKQEELNRSMRNLEGENRW</sequence>
<evidence type="ECO:0000256" key="2">
    <source>
        <dbReference type="SAM" id="Phobius"/>
    </source>
</evidence>
<dbReference type="AlphaFoldDB" id="A0A5J4S8E7"/>
<evidence type="ECO:0000256" key="1">
    <source>
        <dbReference type="SAM" id="Coils"/>
    </source>
</evidence>
<evidence type="ECO:0000313" key="3">
    <source>
        <dbReference type="EMBL" id="KAA6342394.1"/>
    </source>
</evidence>
<keyword evidence="2" id="KW-0812">Transmembrane</keyword>
<accession>A0A5J4S8E7</accession>
<gene>
    <name evidence="3" type="ORF">EZS28_052395</name>
</gene>
<protein>
    <submittedName>
        <fullName evidence="3">Uncharacterized protein</fullName>
    </submittedName>
</protein>
<dbReference type="Proteomes" id="UP000324800">
    <property type="component" value="Unassembled WGS sequence"/>
</dbReference>